<comment type="subcellular location">
    <subcellularLocation>
        <location evidence="1 7">Cell membrane</location>
        <topology evidence="1 7">Multi-pass membrane protein</topology>
    </subcellularLocation>
</comment>
<dbReference type="GO" id="GO:0005886">
    <property type="term" value="C:plasma membrane"/>
    <property type="evidence" value="ECO:0007669"/>
    <property type="project" value="UniProtKB-SubCell"/>
</dbReference>
<dbReference type="PROSITE" id="PS50928">
    <property type="entry name" value="ABC_TM1"/>
    <property type="match status" value="1"/>
</dbReference>
<comment type="caution">
    <text evidence="9">The sequence shown here is derived from an EMBL/GenBank/DDBJ whole genome shotgun (WGS) entry which is preliminary data.</text>
</comment>
<accession>A0A8J8B5A5</accession>
<comment type="similarity">
    <text evidence="7">Belongs to the binding-protein-dependent transport system permease family.</text>
</comment>
<sequence length="267" mass="29158">MNRAGLIGFAILSIFFLMAVAPWIFAPYDPYIRFTPYAEPGTDHILGTNDMGHDILSELIYSARASLFVGFVAAILATLLGVIIGIIAGYYRGWIEDLLMGVTDIFLMIPKIPMIIIIAAFLGSGIWVLILVFGAFSWTAIARIARSKVLQIRESGFVLSARCLGFSNRFIMAREIAPNLTHIVFPKFMLLAASAMITEASISFIGLGDPSMKSWGVMLSFAFTKGGLLNGMWWWYIPPGIAISVCVMAIALIGYSREKGADIGVRG</sequence>
<feature type="transmembrane region" description="Helical" evidence="7">
    <location>
        <begin position="233"/>
        <end position="255"/>
    </location>
</feature>
<proteinExistence type="inferred from homology"/>
<keyword evidence="3" id="KW-1003">Cell membrane</keyword>
<evidence type="ECO:0000256" key="2">
    <source>
        <dbReference type="ARBA" id="ARBA00022448"/>
    </source>
</evidence>
<evidence type="ECO:0000313" key="9">
    <source>
        <dbReference type="EMBL" id="MBR1369566.1"/>
    </source>
</evidence>
<organism evidence="9 10">
    <name type="scientific">Methanocalculus chunghsingensis</name>
    <dbReference type="NCBI Taxonomy" id="156457"/>
    <lineage>
        <taxon>Archaea</taxon>
        <taxon>Methanobacteriati</taxon>
        <taxon>Methanobacteriota</taxon>
        <taxon>Stenosarchaea group</taxon>
        <taxon>Methanomicrobia</taxon>
        <taxon>Methanomicrobiales</taxon>
        <taxon>Methanocalculaceae</taxon>
        <taxon>Methanocalculus</taxon>
    </lineage>
</organism>
<dbReference type="EMBL" id="JWHL01000014">
    <property type="protein sequence ID" value="MBR1369566.1"/>
    <property type="molecule type" value="Genomic_DNA"/>
</dbReference>
<dbReference type="RefSeq" id="WP_211531278.1">
    <property type="nucleotide sequence ID" value="NZ_JWHL01000014.1"/>
</dbReference>
<dbReference type="OrthoDB" id="312811at2157"/>
<dbReference type="Pfam" id="PF00528">
    <property type="entry name" value="BPD_transp_1"/>
    <property type="match status" value="1"/>
</dbReference>
<dbReference type="GO" id="GO:0055085">
    <property type="term" value="P:transmembrane transport"/>
    <property type="evidence" value="ECO:0007669"/>
    <property type="project" value="InterPro"/>
</dbReference>
<keyword evidence="6 7" id="KW-0472">Membrane</keyword>
<feature type="domain" description="ABC transmembrane type-1" evidence="8">
    <location>
        <begin position="63"/>
        <end position="254"/>
    </location>
</feature>
<keyword evidence="10" id="KW-1185">Reference proteome</keyword>
<protein>
    <submittedName>
        <fullName evidence="9">Peptide ABC transporter permease</fullName>
    </submittedName>
</protein>
<dbReference type="Gene3D" id="1.10.3720.10">
    <property type="entry name" value="MetI-like"/>
    <property type="match status" value="1"/>
</dbReference>
<gene>
    <name evidence="9" type="ORF">RJ53_08725</name>
</gene>
<evidence type="ECO:0000256" key="1">
    <source>
        <dbReference type="ARBA" id="ARBA00004651"/>
    </source>
</evidence>
<feature type="transmembrane region" description="Helical" evidence="7">
    <location>
        <begin position="188"/>
        <end position="208"/>
    </location>
</feature>
<keyword evidence="2 7" id="KW-0813">Transport</keyword>
<evidence type="ECO:0000313" key="10">
    <source>
        <dbReference type="Proteomes" id="UP000730161"/>
    </source>
</evidence>
<keyword evidence="4 7" id="KW-0812">Transmembrane</keyword>
<dbReference type="InterPro" id="IPR050366">
    <property type="entry name" value="BP-dependent_transpt_permease"/>
</dbReference>
<dbReference type="InterPro" id="IPR000515">
    <property type="entry name" value="MetI-like"/>
</dbReference>
<dbReference type="PANTHER" id="PTHR43386">
    <property type="entry name" value="OLIGOPEPTIDE TRANSPORT SYSTEM PERMEASE PROTEIN APPC"/>
    <property type="match status" value="1"/>
</dbReference>
<name>A0A8J8B5A5_9EURY</name>
<evidence type="ECO:0000256" key="5">
    <source>
        <dbReference type="ARBA" id="ARBA00022989"/>
    </source>
</evidence>
<keyword evidence="5 7" id="KW-1133">Transmembrane helix</keyword>
<evidence type="ECO:0000256" key="3">
    <source>
        <dbReference type="ARBA" id="ARBA00022475"/>
    </source>
</evidence>
<evidence type="ECO:0000256" key="7">
    <source>
        <dbReference type="RuleBase" id="RU363032"/>
    </source>
</evidence>
<dbReference type="CDD" id="cd06261">
    <property type="entry name" value="TM_PBP2"/>
    <property type="match status" value="1"/>
</dbReference>
<evidence type="ECO:0000259" key="8">
    <source>
        <dbReference type="PROSITE" id="PS50928"/>
    </source>
</evidence>
<feature type="transmembrane region" description="Helical" evidence="7">
    <location>
        <begin position="6"/>
        <end position="26"/>
    </location>
</feature>
<dbReference type="InterPro" id="IPR035906">
    <property type="entry name" value="MetI-like_sf"/>
</dbReference>
<evidence type="ECO:0000256" key="4">
    <source>
        <dbReference type="ARBA" id="ARBA00022692"/>
    </source>
</evidence>
<reference evidence="9" key="1">
    <citation type="submission" date="2014-12" db="EMBL/GenBank/DDBJ databases">
        <authorList>
            <person name="Huang H.-H."/>
            <person name="Chen S.-C."/>
            <person name="Lai M.-C."/>
        </authorList>
    </citation>
    <scope>NUCLEOTIDE SEQUENCE</scope>
    <source>
        <strain evidence="9">K1F9705b</strain>
    </source>
</reference>
<dbReference type="PANTHER" id="PTHR43386:SF1">
    <property type="entry name" value="D,D-DIPEPTIDE TRANSPORT SYSTEM PERMEASE PROTEIN DDPC-RELATED"/>
    <property type="match status" value="1"/>
</dbReference>
<feature type="transmembrane region" description="Helical" evidence="7">
    <location>
        <begin position="67"/>
        <end position="92"/>
    </location>
</feature>
<dbReference type="Proteomes" id="UP000730161">
    <property type="component" value="Unassembled WGS sequence"/>
</dbReference>
<feature type="transmembrane region" description="Helical" evidence="7">
    <location>
        <begin position="112"/>
        <end position="138"/>
    </location>
</feature>
<evidence type="ECO:0000256" key="6">
    <source>
        <dbReference type="ARBA" id="ARBA00023136"/>
    </source>
</evidence>
<dbReference type="SUPFAM" id="SSF161098">
    <property type="entry name" value="MetI-like"/>
    <property type="match status" value="1"/>
</dbReference>
<dbReference type="AlphaFoldDB" id="A0A8J8B5A5"/>